<name>A0A6I3QRK9_9FIRM</name>
<feature type="domain" description="Zinc-ribbon" evidence="2">
    <location>
        <begin position="47"/>
        <end position="69"/>
    </location>
</feature>
<dbReference type="Proteomes" id="UP000449193">
    <property type="component" value="Unassembled WGS sequence"/>
</dbReference>
<comment type="caution">
    <text evidence="3">The sequence shown here is derived from an EMBL/GenBank/DDBJ whole genome shotgun (WGS) entry which is preliminary data.</text>
</comment>
<dbReference type="Pfam" id="PF13240">
    <property type="entry name" value="Zn_Ribbon_1"/>
    <property type="match status" value="1"/>
</dbReference>
<evidence type="ECO:0000313" key="3">
    <source>
        <dbReference type="EMBL" id="MTS52186.1"/>
    </source>
</evidence>
<evidence type="ECO:0000313" key="4">
    <source>
        <dbReference type="Proteomes" id="UP000449193"/>
    </source>
</evidence>
<accession>A0A6I3QRK9</accession>
<dbReference type="EMBL" id="WMZR01000015">
    <property type="protein sequence ID" value="MTS52186.1"/>
    <property type="molecule type" value="Genomic_DNA"/>
</dbReference>
<proteinExistence type="predicted"/>
<dbReference type="InterPro" id="IPR026870">
    <property type="entry name" value="Zinc_ribbon_dom"/>
</dbReference>
<gene>
    <name evidence="3" type="ORF">GMD52_11600</name>
</gene>
<evidence type="ECO:0000259" key="2">
    <source>
        <dbReference type="Pfam" id="PF13240"/>
    </source>
</evidence>
<dbReference type="AlphaFoldDB" id="A0A6I3QRK9"/>
<evidence type="ECO:0000256" key="1">
    <source>
        <dbReference type="SAM" id="MobiDB-lite"/>
    </source>
</evidence>
<feature type="compositionally biased region" description="Low complexity" evidence="1">
    <location>
        <begin position="1"/>
        <end position="12"/>
    </location>
</feature>
<protein>
    <submittedName>
        <fullName evidence="3">Zinc-ribbon domain-containing protein</fullName>
    </submittedName>
</protein>
<sequence length="70" mass="6740">MRPGAGHAAGGRALWGYHGGSPPVPTASAGPPGTERSGAAPDAVPVFCPLCGQRLPSGVAFCPGCGTPIS</sequence>
<feature type="region of interest" description="Disordered" evidence="1">
    <location>
        <begin position="1"/>
        <end position="39"/>
    </location>
</feature>
<reference evidence="3 4" key="1">
    <citation type="journal article" date="2019" name="Nat. Med.">
        <title>A library of human gut bacterial isolates paired with longitudinal multiomics data enables mechanistic microbiome research.</title>
        <authorList>
            <person name="Poyet M."/>
            <person name="Groussin M."/>
            <person name="Gibbons S.M."/>
            <person name="Avila-Pacheco J."/>
            <person name="Jiang X."/>
            <person name="Kearney S.M."/>
            <person name="Perrotta A.R."/>
            <person name="Berdy B."/>
            <person name="Zhao S."/>
            <person name="Lieberman T.D."/>
            <person name="Swanson P.K."/>
            <person name="Smith M."/>
            <person name="Roesemann S."/>
            <person name="Alexander J.E."/>
            <person name="Rich S.A."/>
            <person name="Livny J."/>
            <person name="Vlamakis H."/>
            <person name="Clish C."/>
            <person name="Bullock K."/>
            <person name="Deik A."/>
            <person name="Scott J."/>
            <person name="Pierce K.A."/>
            <person name="Xavier R.J."/>
            <person name="Alm E.J."/>
        </authorList>
    </citation>
    <scope>NUCLEOTIDE SEQUENCE [LARGE SCALE GENOMIC DNA]</scope>
    <source>
        <strain evidence="3 4">BIOML-A7</strain>
    </source>
</reference>
<organism evidence="3 4">
    <name type="scientific">Ruthenibacterium lactatiformans</name>
    <dbReference type="NCBI Taxonomy" id="1550024"/>
    <lineage>
        <taxon>Bacteria</taxon>
        <taxon>Bacillati</taxon>
        <taxon>Bacillota</taxon>
        <taxon>Clostridia</taxon>
        <taxon>Eubacteriales</taxon>
        <taxon>Oscillospiraceae</taxon>
        <taxon>Ruthenibacterium</taxon>
    </lineage>
</organism>